<dbReference type="GO" id="GO:0005886">
    <property type="term" value="C:plasma membrane"/>
    <property type="evidence" value="ECO:0007669"/>
    <property type="project" value="TreeGrafter"/>
</dbReference>
<proteinExistence type="predicted"/>
<reference evidence="2" key="1">
    <citation type="journal article" date="2015" name="Proc. Natl. Acad. Sci. U.S.A.">
        <title>Bacterial clade with the ribosomal RNA operon on a small plasmid rather than the chromosome.</title>
        <authorList>
            <person name="Anda M."/>
            <person name="Ohtsubo Y."/>
            <person name="Okubo T."/>
            <person name="Sugawara M."/>
            <person name="Nagata Y."/>
            <person name="Tsuda M."/>
            <person name="Minamisawa K."/>
            <person name="Mitsui H."/>
        </authorList>
    </citation>
    <scope>NUCLEOTIDE SEQUENCE</scope>
    <source>
        <strain evidence="2">DSM 15513</strain>
    </source>
</reference>
<dbReference type="PANTHER" id="PTHR30441:SF4">
    <property type="entry name" value="PROTEIN ASMA"/>
    <property type="match status" value="1"/>
</dbReference>
<dbReference type="GO" id="GO:0090313">
    <property type="term" value="P:regulation of protein targeting to membrane"/>
    <property type="evidence" value="ECO:0007669"/>
    <property type="project" value="TreeGrafter"/>
</dbReference>
<dbReference type="InterPro" id="IPR052894">
    <property type="entry name" value="AsmA-related"/>
</dbReference>
<feature type="region of interest" description="Disordered" evidence="1">
    <location>
        <begin position="1173"/>
        <end position="1255"/>
    </location>
</feature>
<evidence type="ECO:0000313" key="2">
    <source>
        <dbReference type="EMBL" id="BAT31152.1"/>
    </source>
</evidence>
<accession>A0A0P0ZB30</accession>
<organism evidence="2">
    <name type="scientific">Fulvimarina pelagi</name>
    <dbReference type="NCBI Taxonomy" id="217511"/>
    <lineage>
        <taxon>Bacteria</taxon>
        <taxon>Pseudomonadati</taxon>
        <taxon>Pseudomonadota</taxon>
        <taxon>Alphaproteobacteria</taxon>
        <taxon>Hyphomicrobiales</taxon>
        <taxon>Aurantimonadaceae</taxon>
        <taxon>Fulvimarina</taxon>
    </lineage>
</organism>
<evidence type="ECO:0000256" key="1">
    <source>
        <dbReference type="SAM" id="MobiDB-lite"/>
    </source>
</evidence>
<dbReference type="AlphaFoldDB" id="A0A0P0ZB30"/>
<dbReference type="PANTHER" id="PTHR30441">
    <property type="entry name" value="DUF748 DOMAIN-CONTAINING PROTEIN"/>
    <property type="match status" value="1"/>
</dbReference>
<dbReference type="PIRSF" id="PIRSF034039">
    <property type="entry name" value="UCP034039"/>
    <property type="match status" value="1"/>
</dbReference>
<feature type="compositionally biased region" description="Low complexity" evidence="1">
    <location>
        <begin position="260"/>
        <end position="271"/>
    </location>
</feature>
<dbReference type="OrthoDB" id="9816380at2"/>
<protein>
    <submittedName>
        <fullName evidence="2">Uncharacterized protein</fullName>
    </submittedName>
</protein>
<sequence length="1255" mass="133189">MLALFAALMAPLFIDWSVYRSDFEREASRILGREVRVEGEATARLLPFPSVTFQDLSVAGDDEDAPFLTVEEFRMNAELAPYLSGEIRIFAMALNNPVLRIGKDGVALPKPSIPRSAEIVLEDVVISNGTILFPDESDVVDAGVSRLTGIEGNFSADSLSGPFEGSGGFRLAGREVGFEIDAGKSDETGSAPLRMSFLSERYSAAIDLDGRIVTGDEIAHFDGRLAYRQPLATQISDTEETESVFATLQGDNNEEQSIDGSRSSSGQSGRGNAPSVRASGSISITADRAVSDALRVEIGETPYVLTGSGEIFVRNGALGFNVSLEGESFDVDELGQEIETADGPASEAGTEYRSLVDRLDVVRNVLSDIPKPGIDGVVQLSLPVVTLGDTTVRTMAFNAMPASNGWLIDDFRAELPGRTLVEADGIVRLEPVLGFNGDLLIASRQPSGLSDWLTGTVDPVVRNLDRAGLSGTVALGPGRQTFRNLELDLNGNVLTGFVERVANTEGGRLTARLTGGETDLDALRALGAMATGSETPLTSVTRYDIALDAGPVHFKDIEADRVDADLLYDDTVLAIAKLDVIGLAGASLSGTGQFRGLEADAEGRIDLTLESDDPETFFAFLDRLRPDTPVIQILKSRASTLGPLALSGEVESIERGTGSPTLLFRFDGSADQTEVDFSAAIENGFRALEMSGRIGLDLRLETNQPSALLTQLGLQTRGNEIEGPLELETSISASARGPAVVSATLRSPQTDGDLESVLDLTDDGIEDVDSSVRLFSQSLGPWIDAFGIETGLSEDTLIDLESDLVASIGYSAGIWHVSDLSGALGGQAIEGDLELSEVNGVTGRLQTDRISLPWLASLVYGVNPLGDDARPWSSEPFTVSRLPDRPVAIDVRADRVEAGSLMVEDFAARLSSSARELSLGGIKGRLEGGDIAGDVSLRNLDGLGSISADIRSDELRLSKIAPALAAAGGDSDLTVTAKLDSTAQSGAGLASAMTGAGEVTVVGLEVPSVPSEPFRPLLAAADAESFSVDDDTTTVFNAISEDGSFAVPRLVSGYSVTAGEAILPPVTVSASESDLTVFGRLDLADFSLDANLRLEIDPGDETVEGAQPEVRYTLRGPLTSPKLERSDSVLANYLAVRALEREQARVEAMQERLEETLRLRRETRFYRWLERRAEEAKKPSEPEGSPSEAQDGAATEANTPNAQAVRPETRPPQYDRGASSARETPLDFGTAEAGTVAQDSFDRPPGIDGSRSLGF</sequence>
<feature type="region of interest" description="Disordered" evidence="1">
    <location>
        <begin position="249"/>
        <end position="281"/>
    </location>
</feature>
<name>A0A0P0ZB30_9HYPH</name>
<dbReference type="EMBL" id="LC066397">
    <property type="protein sequence ID" value="BAT31152.1"/>
    <property type="molecule type" value="Genomic_DNA"/>
</dbReference>
<dbReference type="InterPro" id="IPR017023">
    <property type="entry name" value="UCP034039"/>
</dbReference>